<evidence type="ECO:0000259" key="2">
    <source>
        <dbReference type="Pfam" id="PF07238"/>
    </source>
</evidence>
<dbReference type="EMBL" id="FNBI01000002">
    <property type="protein sequence ID" value="SDF08965.1"/>
    <property type="molecule type" value="Genomic_DNA"/>
</dbReference>
<feature type="region of interest" description="Disordered" evidence="1">
    <location>
        <begin position="98"/>
        <end position="125"/>
    </location>
</feature>
<feature type="domain" description="PilZ" evidence="2">
    <location>
        <begin position="17"/>
        <end position="97"/>
    </location>
</feature>
<evidence type="ECO:0000313" key="4">
    <source>
        <dbReference type="EMBL" id="SDF08965.1"/>
    </source>
</evidence>
<gene>
    <name evidence="3" type="ORF">GQR91_11890</name>
    <name evidence="4" type="ORF">SAMN05216557_102152</name>
</gene>
<evidence type="ECO:0000256" key="1">
    <source>
        <dbReference type="SAM" id="MobiDB-lite"/>
    </source>
</evidence>
<dbReference type="OrthoDB" id="7391081at2"/>
<sequence length="125" mass="13627">MNGDDRSTNQAVADAERRAPRDSLFLMAQFEVAGQRHEVRVRNLSEGGLMAEFPRILEPGTPVMLVLRGIGEVHGKIAWCTQGRVGVAFDNSIDPQLARKPVTGGTTTPTYARSIPNVRVKSSKP</sequence>
<evidence type="ECO:0000313" key="3">
    <source>
        <dbReference type="EMBL" id="MWC44347.1"/>
    </source>
</evidence>
<dbReference type="Proteomes" id="UP000436801">
    <property type="component" value="Unassembled WGS sequence"/>
</dbReference>
<dbReference type="GO" id="GO:0035438">
    <property type="term" value="F:cyclic-di-GMP binding"/>
    <property type="evidence" value="ECO:0007669"/>
    <property type="project" value="InterPro"/>
</dbReference>
<protein>
    <submittedName>
        <fullName evidence="4">PilZ domain-containing protein</fullName>
    </submittedName>
</protein>
<keyword evidence="5" id="KW-1185">Reference proteome</keyword>
<dbReference type="SUPFAM" id="SSF141371">
    <property type="entry name" value="PilZ domain-like"/>
    <property type="match status" value="1"/>
</dbReference>
<dbReference type="Proteomes" id="UP000323502">
    <property type="component" value="Unassembled WGS sequence"/>
</dbReference>
<dbReference type="AlphaFoldDB" id="A0A1G7I8F3"/>
<reference evidence="4 5" key="1">
    <citation type="submission" date="2016-10" db="EMBL/GenBank/DDBJ databases">
        <authorList>
            <person name="Varghese N."/>
            <person name="Submissions S."/>
        </authorList>
    </citation>
    <scope>NUCLEOTIDE SEQUENCE [LARGE SCALE GENOMIC DNA]</scope>
    <source>
        <strain evidence="4 5">S7-754</strain>
    </source>
</reference>
<name>A0A1G7I8F3_9SPHN</name>
<reference evidence="3 6" key="2">
    <citation type="submission" date="2019-12" db="EMBL/GenBank/DDBJ databases">
        <authorList>
            <person name="Zheng J."/>
        </authorList>
    </citation>
    <scope>NUCLEOTIDE SEQUENCE [LARGE SCALE GENOMIC DNA]</scope>
    <source>
        <strain evidence="3 6">DSM 27347</strain>
    </source>
</reference>
<evidence type="ECO:0000313" key="6">
    <source>
        <dbReference type="Proteomes" id="UP000436801"/>
    </source>
</evidence>
<organism evidence="4 5">
    <name type="scientific">Sphingomonas carotinifaciens</name>
    <dbReference type="NCBI Taxonomy" id="1166323"/>
    <lineage>
        <taxon>Bacteria</taxon>
        <taxon>Pseudomonadati</taxon>
        <taxon>Pseudomonadota</taxon>
        <taxon>Alphaproteobacteria</taxon>
        <taxon>Sphingomonadales</taxon>
        <taxon>Sphingomonadaceae</taxon>
        <taxon>Sphingomonas</taxon>
    </lineage>
</organism>
<proteinExistence type="predicted"/>
<dbReference type="EMBL" id="WSUT01000005">
    <property type="protein sequence ID" value="MWC44347.1"/>
    <property type="molecule type" value="Genomic_DNA"/>
</dbReference>
<dbReference type="Gene3D" id="2.40.10.220">
    <property type="entry name" value="predicted glycosyltransferase like domains"/>
    <property type="match status" value="1"/>
</dbReference>
<dbReference type="InterPro" id="IPR009875">
    <property type="entry name" value="PilZ_domain"/>
</dbReference>
<evidence type="ECO:0000313" key="5">
    <source>
        <dbReference type="Proteomes" id="UP000323502"/>
    </source>
</evidence>
<dbReference type="RefSeq" id="WP_112382415.1">
    <property type="nucleotide sequence ID" value="NZ_CP178397.1"/>
</dbReference>
<dbReference type="Pfam" id="PF07238">
    <property type="entry name" value="PilZ"/>
    <property type="match status" value="1"/>
</dbReference>
<accession>A0A1G7I8F3</accession>